<evidence type="ECO:0000313" key="1">
    <source>
        <dbReference type="EMBL" id="CAK5077126.1"/>
    </source>
</evidence>
<proteinExistence type="predicted"/>
<name>A0ACB0ZDT2_MELEN</name>
<dbReference type="Proteomes" id="UP001497535">
    <property type="component" value="Unassembled WGS sequence"/>
</dbReference>
<comment type="caution">
    <text evidence="1">The sequence shown here is derived from an EMBL/GenBank/DDBJ whole genome shotgun (WGS) entry which is preliminary data.</text>
</comment>
<organism evidence="1 2">
    <name type="scientific">Meloidogyne enterolobii</name>
    <name type="common">Root-knot nematode worm</name>
    <name type="synonym">Meloidogyne mayaguensis</name>
    <dbReference type="NCBI Taxonomy" id="390850"/>
    <lineage>
        <taxon>Eukaryota</taxon>
        <taxon>Metazoa</taxon>
        <taxon>Ecdysozoa</taxon>
        <taxon>Nematoda</taxon>
        <taxon>Chromadorea</taxon>
        <taxon>Rhabditida</taxon>
        <taxon>Tylenchina</taxon>
        <taxon>Tylenchomorpha</taxon>
        <taxon>Tylenchoidea</taxon>
        <taxon>Meloidogynidae</taxon>
        <taxon>Meloidogyninae</taxon>
        <taxon>Meloidogyne</taxon>
    </lineage>
</organism>
<keyword evidence="2" id="KW-1185">Reference proteome</keyword>
<sequence length="50" mass="5793">MGRLKLVGRVDLMLLLEKKLAIKSYIFRAETKTGQIPYVSTFQFLYANLN</sequence>
<accession>A0ACB0ZDT2</accession>
<reference evidence="1" key="1">
    <citation type="submission" date="2023-11" db="EMBL/GenBank/DDBJ databases">
        <authorList>
            <person name="Poullet M."/>
        </authorList>
    </citation>
    <scope>NUCLEOTIDE SEQUENCE</scope>
    <source>
        <strain evidence="1">E1834</strain>
    </source>
</reference>
<protein>
    <submittedName>
        <fullName evidence="1">Uncharacterized protein</fullName>
    </submittedName>
</protein>
<dbReference type="EMBL" id="CAVMJV010000031">
    <property type="protein sequence ID" value="CAK5077126.1"/>
    <property type="molecule type" value="Genomic_DNA"/>
</dbReference>
<evidence type="ECO:0000313" key="2">
    <source>
        <dbReference type="Proteomes" id="UP001497535"/>
    </source>
</evidence>
<gene>
    <name evidence="1" type="ORF">MENTE1834_LOCUS24023</name>
</gene>